<accession>A0A511UVD5</accession>
<dbReference type="Gene3D" id="1.10.472.50">
    <property type="entry name" value="HD-domain/PDEase-like"/>
    <property type="match status" value="1"/>
</dbReference>
<reference evidence="2 3" key="1">
    <citation type="submission" date="2019-07" db="EMBL/GenBank/DDBJ databases">
        <title>Whole genome shotgun sequence of Cerasibacillus quisquiliarum NBRC 102429.</title>
        <authorList>
            <person name="Hosoyama A."/>
            <person name="Uohara A."/>
            <person name="Ohji S."/>
            <person name="Ichikawa N."/>
        </authorList>
    </citation>
    <scope>NUCLEOTIDE SEQUENCE [LARGE SCALE GENOMIC DNA]</scope>
    <source>
        <strain evidence="2 3">NBRC 102429</strain>
    </source>
</reference>
<dbReference type="Proteomes" id="UP000321491">
    <property type="component" value="Unassembled WGS sequence"/>
</dbReference>
<keyword evidence="3" id="KW-1185">Reference proteome</keyword>
<evidence type="ECO:0000313" key="3">
    <source>
        <dbReference type="Proteomes" id="UP000321491"/>
    </source>
</evidence>
<dbReference type="OrthoDB" id="9797344at2"/>
<dbReference type="GO" id="GO:0016787">
    <property type="term" value="F:hydrolase activity"/>
    <property type="evidence" value="ECO:0007669"/>
    <property type="project" value="UniProtKB-KW"/>
</dbReference>
<proteinExistence type="predicted"/>
<dbReference type="EMBL" id="BJXW01000008">
    <property type="protein sequence ID" value="GEN30565.1"/>
    <property type="molecule type" value="Genomic_DNA"/>
</dbReference>
<gene>
    <name evidence="2" type="ORF">CQU01_08030</name>
</gene>
<dbReference type="Gene3D" id="1.20.58.1910">
    <property type="match status" value="1"/>
</dbReference>
<feature type="domain" description="HD" evidence="1">
    <location>
        <begin position="26"/>
        <end position="125"/>
    </location>
</feature>
<keyword evidence="2" id="KW-0378">Hydrolase</keyword>
<sequence length="207" mass="24091">MDRKKQLQLVQQYVYNIFSNDTTGHDYYHLERVAMLAKSIAKKEKADIFICQAAALLHDIGDYKLFKHPEHALLEMESFLYNIHFTERDVNTLILAINDISYSKGKTPRTLEGKIVQDADRLDALGAIGIARTFAYGGAKCQPIYDPLDPNQTSINHFFKKLIHLKDTLHTKTAIQIANDRHKFLEQFLQRFFSEWYLQDIKRKSQL</sequence>
<dbReference type="Pfam" id="PF01966">
    <property type="entry name" value="HD"/>
    <property type="match status" value="1"/>
</dbReference>
<dbReference type="InterPro" id="IPR003607">
    <property type="entry name" value="HD/PDEase_dom"/>
</dbReference>
<evidence type="ECO:0000259" key="1">
    <source>
        <dbReference type="PROSITE" id="PS51831"/>
    </source>
</evidence>
<evidence type="ECO:0000313" key="2">
    <source>
        <dbReference type="EMBL" id="GEN30565.1"/>
    </source>
</evidence>
<dbReference type="SUPFAM" id="SSF109604">
    <property type="entry name" value="HD-domain/PDEase-like"/>
    <property type="match status" value="1"/>
</dbReference>
<dbReference type="InterPro" id="IPR006674">
    <property type="entry name" value="HD_domain"/>
</dbReference>
<dbReference type="CDD" id="cd00077">
    <property type="entry name" value="HDc"/>
    <property type="match status" value="1"/>
</dbReference>
<name>A0A511UVD5_9BACI</name>
<dbReference type="PANTHER" id="PTHR33594">
    <property type="entry name" value="SUPERFAMILY HYDROLASE, PUTATIVE (AFU_ORTHOLOGUE AFUA_1G03035)-RELATED"/>
    <property type="match status" value="1"/>
</dbReference>
<protein>
    <submittedName>
        <fullName evidence="2">Phosphohydrolase</fullName>
    </submittedName>
</protein>
<dbReference type="PANTHER" id="PTHR33594:SF1">
    <property type="entry name" value="HD_PDEASE DOMAIN-CONTAINING PROTEIN"/>
    <property type="match status" value="1"/>
</dbReference>
<dbReference type="RefSeq" id="WP_146935934.1">
    <property type="nucleotide sequence ID" value="NZ_BJXW01000008.1"/>
</dbReference>
<dbReference type="PROSITE" id="PS51831">
    <property type="entry name" value="HD"/>
    <property type="match status" value="1"/>
</dbReference>
<comment type="caution">
    <text evidence="2">The sequence shown here is derived from an EMBL/GenBank/DDBJ whole genome shotgun (WGS) entry which is preliminary data.</text>
</comment>
<dbReference type="SMART" id="SM00471">
    <property type="entry name" value="HDc"/>
    <property type="match status" value="1"/>
</dbReference>
<dbReference type="AlphaFoldDB" id="A0A511UVD5"/>
<organism evidence="2 3">
    <name type="scientific">Cerasibacillus quisquiliarum</name>
    <dbReference type="NCBI Taxonomy" id="227865"/>
    <lineage>
        <taxon>Bacteria</taxon>
        <taxon>Bacillati</taxon>
        <taxon>Bacillota</taxon>
        <taxon>Bacilli</taxon>
        <taxon>Bacillales</taxon>
        <taxon>Bacillaceae</taxon>
        <taxon>Cerasibacillus</taxon>
    </lineage>
</organism>